<dbReference type="eggNOG" id="COG0845">
    <property type="taxonomic scope" value="Bacteria"/>
</dbReference>
<dbReference type="KEGG" id="rpb:RPB_2243"/>
<evidence type="ECO:0000256" key="6">
    <source>
        <dbReference type="ARBA" id="ARBA00022692"/>
    </source>
</evidence>
<dbReference type="PANTHER" id="PTHR30386">
    <property type="entry name" value="MEMBRANE FUSION SUBUNIT OF EMRAB-TOLC MULTIDRUG EFFLUX PUMP"/>
    <property type="match status" value="1"/>
</dbReference>
<dbReference type="InterPro" id="IPR050739">
    <property type="entry name" value="MFP"/>
</dbReference>
<evidence type="ECO:0000313" key="14">
    <source>
        <dbReference type="Proteomes" id="UP000008809"/>
    </source>
</evidence>
<dbReference type="Gene3D" id="2.40.30.170">
    <property type="match status" value="1"/>
</dbReference>
<keyword evidence="6 9" id="KW-0812">Transmembrane</keyword>
<organism evidence="13 14">
    <name type="scientific">Rhodopseudomonas palustris (strain HaA2)</name>
    <dbReference type="NCBI Taxonomy" id="316058"/>
    <lineage>
        <taxon>Bacteria</taxon>
        <taxon>Pseudomonadati</taxon>
        <taxon>Pseudomonadota</taxon>
        <taxon>Alphaproteobacteria</taxon>
        <taxon>Hyphomicrobiales</taxon>
        <taxon>Nitrobacteraceae</taxon>
        <taxon>Rhodopseudomonas</taxon>
    </lineage>
</organism>
<sequence length="444" mass="49575">MAQTDFAFSNDVRAAVELRTPKTARMLLSASLALFFTFLAWAHFAVLDEVKRGNGKVVPSRQTQVVQSLEGGIIAELLVQEGAIVDKDQPLARIEDTNFAAQFGEIRERRGAMGARVLRLEAETEGRASVVFPAELMQVAPRAVEAERLVFEAHNRKLAQDIDVVQQQEIQKTKEIDELRASEKRFSETLTLLNREIALTRKLYDQKVVPEIEMLRADRQATDMRGQLAVVQATIIKTQAAVQEARSRRLNITTAFRAQAEDDLAKSRGDLAVLDENIKSAKDRVRRTELRSPVHGVVNKLNITTIGAVVAPGASLMEIVPLDDTLLVEGRIRPQDIAFIRPDHEAVVKLSAYDSSVYGSLHGRVERISADTITDEKGDKNERGETFYRVMVRTEKNHLGTNEQPLPIIPGMVATVEILTGKKSVLDYLIKPARTLRDEALRER</sequence>
<feature type="coiled-coil region" evidence="10">
    <location>
        <begin position="257"/>
        <end position="291"/>
    </location>
</feature>
<dbReference type="GO" id="GO:0005886">
    <property type="term" value="C:plasma membrane"/>
    <property type="evidence" value="ECO:0007669"/>
    <property type="project" value="UniProtKB-SubCell"/>
</dbReference>
<dbReference type="RefSeq" id="WP_011441135.1">
    <property type="nucleotide sequence ID" value="NC_007778.1"/>
</dbReference>
<evidence type="ECO:0000256" key="1">
    <source>
        <dbReference type="ARBA" id="ARBA00004377"/>
    </source>
</evidence>
<evidence type="ECO:0000259" key="12">
    <source>
        <dbReference type="Pfam" id="PF26002"/>
    </source>
</evidence>
<dbReference type="Proteomes" id="UP000008809">
    <property type="component" value="Chromosome"/>
</dbReference>
<evidence type="ECO:0000256" key="4">
    <source>
        <dbReference type="ARBA" id="ARBA00022475"/>
    </source>
</evidence>
<evidence type="ECO:0000256" key="2">
    <source>
        <dbReference type="ARBA" id="ARBA00009477"/>
    </source>
</evidence>
<dbReference type="HOGENOM" id="CLU_023976_8_0_5"/>
<gene>
    <name evidence="13" type="ordered locus">RPB_2243</name>
</gene>
<dbReference type="PROSITE" id="PS00543">
    <property type="entry name" value="HLYD_FAMILY"/>
    <property type="match status" value="1"/>
</dbReference>
<dbReference type="PANTHER" id="PTHR30386:SF26">
    <property type="entry name" value="TRANSPORT PROTEIN COMB"/>
    <property type="match status" value="1"/>
</dbReference>
<accession>Q2IXW2</accession>
<feature type="transmembrane region" description="Helical" evidence="9">
    <location>
        <begin position="26"/>
        <end position="47"/>
    </location>
</feature>
<dbReference type="EMBL" id="CP000250">
    <property type="protein sequence ID" value="ABD06948.1"/>
    <property type="molecule type" value="Genomic_DNA"/>
</dbReference>
<feature type="domain" description="AprE-like beta-barrel" evidence="12">
    <location>
        <begin position="326"/>
        <end position="421"/>
    </location>
</feature>
<dbReference type="PRINTS" id="PR01490">
    <property type="entry name" value="RTXTOXIND"/>
</dbReference>
<reference evidence="13 14" key="1">
    <citation type="submission" date="2006-01" db="EMBL/GenBank/DDBJ databases">
        <title>Complete sequence of Rhodopseudomonas palustris HaA2.</title>
        <authorList>
            <consortium name="US DOE Joint Genome Institute"/>
            <person name="Copeland A."/>
            <person name="Lucas S."/>
            <person name="Lapidus A."/>
            <person name="Barry K."/>
            <person name="Detter J.C."/>
            <person name="Glavina T."/>
            <person name="Hammon N."/>
            <person name="Israni S."/>
            <person name="Pitluck S."/>
            <person name="Chain P."/>
            <person name="Malfatti S."/>
            <person name="Shin M."/>
            <person name="Vergez L."/>
            <person name="Schmutz J."/>
            <person name="Larimer F."/>
            <person name="Land M."/>
            <person name="Hauser L."/>
            <person name="Pelletier D.A."/>
            <person name="Kyrpides N."/>
            <person name="Anderson I."/>
            <person name="Oda Y."/>
            <person name="Harwood C.S."/>
            <person name="Richardson P."/>
        </authorList>
    </citation>
    <scope>NUCLEOTIDE SEQUENCE [LARGE SCALE GENOMIC DNA]</scope>
    <source>
        <strain evidence="13 14">HaA2</strain>
    </source>
</reference>
<proteinExistence type="inferred from homology"/>
<comment type="similarity">
    <text evidence="2 9">Belongs to the membrane fusion protein (MFP) (TC 8.A.1) family.</text>
</comment>
<evidence type="ECO:0000256" key="8">
    <source>
        <dbReference type="ARBA" id="ARBA00023136"/>
    </source>
</evidence>
<dbReference type="AlphaFoldDB" id="Q2IXW2"/>
<protein>
    <recommendedName>
        <fullName evidence="9">Membrane fusion protein (MFP) family protein</fullName>
    </recommendedName>
</protein>
<keyword evidence="8 9" id="KW-0472">Membrane</keyword>
<dbReference type="Pfam" id="PF25994">
    <property type="entry name" value="HH_AprE"/>
    <property type="match status" value="1"/>
</dbReference>
<evidence type="ECO:0000256" key="9">
    <source>
        <dbReference type="RuleBase" id="RU365093"/>
    </source>
</evidence>
<comment type="subcellular location">
    <subcellularLocation>
        <location evidence="1 9">Cell inner membrane</location>
        <topology evidence="1 9">Single-pass membrane protein</topology>
    </subcellularLocation>
</comment>
<name>Q2IXW2_RHOP2</name>
<dbReference type="GO" id="GO:0009306">
    <property type="term" value="P:protein secretion"/>
    <property type="evidence" value="ECO:0007669"/>
    <property type="project" value="InterPro"/>
</dbReference>
<evidence type="ECO:0000256" key="3">
    <source>
        <dbReference type="ARBA" id="ARBA00022448"/>
    </source>
</evidence>
<keyword evidence="5 9" id="KW-0997">Cell inner membrane</keyword>
<dbReference type="STRING" id="316058.RPB_2243"/>
<keyword evidence="4 9" id="KW-1003">Cell membrane</keyword>
<evidence type="ECO:0000256" key="7">
    <source>
        <dbReference type="ARBA" id="ARBA00022989"/>
    </source>
</evidence>
<evidence type="ECO:0000313" key="13">
    <source>
        <dbReference type="EMBL" id="ABD06948.1"/>
    </source>
</evidence>
<feature type="domain" description="AprE-like long alpha-helical hairpin" evidence="11">
    <location>
        <begin position="100"/>
        <end position="284"/>
    </location>
</feature>
<dbReference type="Pfam" id="PF26002">
    <property type="entry name" value="Beta-barrel_AprE"/>
    <property type="match status" value="1"/>
</dbReference>
<dbReference type="InterPro" id="IPR006144">
    <property type="entry name" value="Secretion_HlyD_CS"/>
</dbReference>
<dbReference type="OrthoDB" id="9810980at2"/>
<evidence type="ECO:0000256" key="10">
    <source>
        <dbReference type="SAM" id="Coils"/>
    </source>
</evidence>
<keyword evidence="7 9" id="KW-1133">Transmembrane helix</keyword>
<dbReference type="InterPro" id="IPR010129">
    <property type="entry name" value="T1SS_HlyD"/>
</dbReference>
<keyword evidence="14" id="KW-1185">Reference proteome</keyword>
<dbReference type="NCBIfam" id="TIGR01843">
    <property type="entry name" value="type_I_hlyD"/>
    <property type="match status" value="1"/>
</dbReference>
<dbReference type="InterPro" id="IPR058982">
    <property type="entry name" value="Beta-barrel_AprE"/>
</dbReference>
<evidence type="ECO:0000256" key="5">
    <source>
        <dbReference type="ARBA" id="ARBA00022519"/>
    </source>
</evidence>
<keyword evidence="3 9" id="KW-0813">Transport</keyword>
<evidence type="ECO:0000259" key="11">
    <source>
        <dbReference type="Pfam" id="PF25994"/>
    </source>
</evidence>
<dbReference type="InterPro" id="IPR058781">
    <property type="entry name" value="HH_AprE-like"/>
</dbReference>
<keyword evidence="10" id="KW-0175">Coiled coil</keyword>